<proteinExistence type="predicted"/>
<feature type="transmembrane region" description="Helical" evidence="1">
    <location>
        <begin position="133"/>
        <end position="155"/>
    </location>
</feature>
<comment type="caution">
    <text evidence="2">The sequence shown here is derived from an EMBL/GenBank/DDBJ whole genome shotgun (WGS) entry which is preliminary data.</text>
</comment>
<dbReference type="OrthoDB" id="8457152at2"/>
<evidence type="ECO:0000256" key="1">
    <source>
        <dbReference type="SAM" id="Phobius"/>
    </source>
</evidence>
<sequence>MLELIFKPLNYLDIKWEVKGKITKRSFDYILPAICSIVVSIVLVIIDSVVVTPTSTTFSTNIFDGDFTGLLSGFLQTIPGFYIAALAAIATLNSDTMDNPMLGQNPPYEVLVETNPARVVHNPVSRRRFLSSLFAYLSFVSLLLFFLTLIFKYFYNLNIIPVNQYLYLTLYFINLFIFFFFFAQLVLLTLIGLYYLGDRVHRN</sequence>
<dbReference type="HOGENOM" id="CLU_119862_0_0_6"/>
<keyword evidence="1" id="KW-0812">Transmembrane</keyword>
<reference evidence="2 3" key="1">
    <citation type="submission" date="2013-02" db="EMBL/GenBank/DDBJ databases">
        <title>The Genome Sequence of Acinetobacter pittii ANC 4052.</title>
        <authorList>
            <consortium name="The Broad Institute Genome Sequencing Platform"/>
            <consortium name="The Broad Institute Genome Sequencing Center for Infectious Disease"/>
            <person name="Cerqueira G."/>
            <person name="Feldgarden M."/>
            <person name="Courvalin P."/>
            <person name="Perichon B."/>
            <person name="Grillot-Courvalin C."/>
            <person name="Clermont D."/>
            <person name="Rocha E."/>
            <person name="Yoon E.-J."/>
            <person name="Nemec A."/>
            <person name="Walker B."/>
            <person name="Young S.K."/>
            <person name="Zeng Q."/>
            <person name="Gargeya S."/>
            <person name="Fitzgerald M."/>
            <person name="Haas B."/>
            <person name="Abouelleil A."/>
            <person name="Alvarado L."/>
            <person name="Arachchi H.M."/>
            <person name="Berlin A.M."/>
            <person name="Chapman S.B."/>
            <person name="Dewar J."/>
            <person name="Goldberg J."/>
            <person name="Griggs A."/>
            <person name="Gujja S."/>
            <person name="Hansen M."/>
            <person name="Howarth C."/>
            <person name="Imamovic A."/>
            <person name="Larimer J."/>
            <person name="McCowan C."/>
            <person name="Murphy C."/>
            <person name="Neiman D."/>
            <person name="Pearson M."/>
            <person name="Priest M."/>
            <person name="Roberts A."/>
            <person name="Saif S."/>
            <person name="Shea T."/>
            <person name="Sisk P."/>
            <person name="Sykes S."/>
            <person name="Wortman J."/>
            <person name="Nusbaum C."/>
            <person name="Birren B."/>
        </authorList>
    </citation>
    <scope>NUCLEOTIDE SEQUENCE [LARGE SCALE GENOMIC DNA]</scope>
    <source>
        <strain evidence="2 3">ANC 4052</strain>
    </source>
</reference>
<gene>
    <name evidence="2" type="ORF">F929_02725</name>
</gene>
<evidence type="ECO:0000313" key="2">
    <source>
        <dbReference type="EMBL" id="EOQ72790.1"/>
    </source>
</evidence>
<dbReference type="AlphaFoldDB" id="R8YTN7"/>
<dbReference type="PATRIC" id="fig|1217689.3.peg.2681"/>
<dbReference type="Proteomes" id="UP000013986">
    <property type="component" value="Unassembled WGS sequence"/>
</dbReference>
<keyword evidence="1" id="KW-0472">Membrane</keyword>
<organism evidence="2 3">
    <name type="scientific">Acinetobacter lactucae</name>
    <dbReference type="NCBI Taxonomy" id="1785128"/>
    <lineage>
        <taxon>Bacteria</taxon>
        <taxon>Pseudomonadati</taxon>
        <taxon>Pseudomonadota</taxon>
        <taxon>Gammaproteobacteria</taxon>
        <taxon>Moraxellales</taxon>
        <taxon>Moraxellaceae</taxon>
        <taxon>Acinetobacter</taxon>
        <taxon>Acinetobacter calcoaceticus/baumannii complex</taxon>
    </lineage>
</organism>
<feature type="transmembrane region" description="Helical" evidence="1">
    <location>
        <begin position="175"/>
        <end position="196"/>
    </location>
</feature>
<dbReference type="EMBL" id="APQO01000006">
    <property type="protein sequence ID" value="EOQ72790.1"/>
    <property type="molecule type" value="Genomic_DNA"/>
</dbReference>
<protein>
    <submittedName>
        <fullName evidence="2">Uncharacterized protein</fullName>
    </submittedName>
</protein>
<feature type="transmembrane region" description="Helical" evidence="1">
    <location>
        <begin position="70"/>
        <end position="92"/>
    </location>
</feature>
<name>R8YTN7_9GAMM</name>
<dbReference type="RefSeq" id="WP_016145368.1">
    <property type="nucleotide sequence ID" value="NZ_KB976991.1"/>
</dbReference>
<accession>R8YTN7</accession>
<feature type="transmembrane region" description="Helical" evidence="1">
    <location>
        <begin position="29"/>
        <end position="50"/>
    </location>
</feature>
<keyword evidence="1" id="KW-1133">Transmembrane helix</keyword>
<evidence type="ECO:0000313" key="3">
    <source>
        <dbReference type="Proteomes" id="UP000013986"/>
    </source>
</evidence>